<dbReference type="Gene3D" id="3.40.50.10420">
    <property type="entry name" value="NagB/RpiA/CoA transferase-like"/>
    <property type="match status" value="1"/>
</dbReference>
<dbReference type="SUPFAM" id="SSF100950">
    <property type="entry name" value="NagB/RpiA/CoA transferase-like"/>
    <property type="match status" value="1"/>
</dbReference>
<dbReference type="PANTHER" id="PTHR23407">
    <property type="entry name" value="ATPASE INHIBITOR/5-FORMYLTETRAHYDROFOLATE CYCLO-LIGASE"/>
    <property type="match status" value="1"/>
</dbReference>
<dbReference type="Proteomes" id="UP000571950">
    <property type="component" value="Unassembled WGS sequence"/>
</dbReference>
<evidence type="ECO:0000256" key="3">
    <source>
        <dbReference type="ARBA" id="ARBA00022840"/>
    </source>
</evidence>
<sequence>MSDTAGSDMADKDAARQAARAARRAFVAALDPMAHRLAFHALPSPIRALIADCATVALYCPVGDEAPALRLAKALLTEGKTLCLPHVVDRMGTMEFRQWAPGDELEQGSFGTLHPPRSAPLREPDAIFAPLVAFDARLMRLGQGGGYYDRAFARHEGAIRIGLGWSAQEIAHVPADPWDVPLHRVMTERSIFAPAQGEDLP</sequence>
<comment type="similarity">
    <text evidence="1 5">Belongs to the 5-formyltetrahydrofolate cyclo-ligase family.</text>
</comment>
<accession>A0A7W6FNI5</accession>
<dbReference type="GO" id="GO:0046872">
    <property type="term" value="F:metal ion binding"/>
    <property type="evidence" value="ECO:0007669"/>
    <property type="project" value="UniProtKB-KW"/>
</dbReference>
<dbReference type="PIRSF" id="PIRSF006806">
    <property type="entry name" value="FTHF_cligase"/>
    <property type="match status" value="1"/>
</dbReference>
<dbReference type="GO" id="GO:0030272">
    <property type="term" value="F:5-formyltetrahydrofolate cyclo-ligase activity"/>
    <property type="evidence" value="ECO:0007669"/>
    <property type="project" value="UniProtKB-EC"/>
</dbReference>
<dbReference type="Pfam" id="PF01812">
    <property type="entry name" value="5-FTHF_cyc-lig"/>
    <property type="match status" value="1"/>
</dbReference>
<keyword evidence="5" id="KW-0460">Magnesium</keyword>
<dbReference type="InterPro" id="IPR037171">
    <property type="entry name" value="NagB/RpiA_transferase-like"/>
</dbReference>
<organism evidence="6 7">
    <name type="scientific">Sphingobium jiangsuense</name>
    <dbReference type="NCBI Taxonomy" id="870476"/>
    <lineage>
        <taxon>Bacteria</taxon>
        <taxon>Pseudomonadati</taxon>
        <taxon>Pseudomonadota</taxon>
        <taxon>Alphaproteobacteria</taxon>
        <taxon>Sphingomonadales</taxon>
        <taxon>Sphingomonadaceae</taxon>
        <taxon>Sphingobium</taxon>
    </lineage>
</organism>
<dbReference type="EC" id="6.3.3.2" evidence="5"/>
<keyword evidence="2 4" id="KW-0547">Nucleotide-binding</keyword>
<name>A0A7W6FNI5_9SPHN</name>
<evidence type="ECO:0000313" key="6">
    <source>
        <dbReference type="EMBL" id="MBB3924853.1"/>
    </source>
</evidence>
<comment type="cofactor">
    <cofactor evidence="5">
        <name>Mg(2+)</name>
        <dbReference type="ChEBI" id="CHEBI:18420"/>
    </cofactor>
</comment>
<dbReference type="AlphaFoldDB" id="A0A7W6FNI5"/>
<feature type="binding site" evidence="4">
    <location>
        <begin position="140"/>
        <end position="148"/>
    </location>
    <ligand>
        <name>ATP</name>
        <dbReference type="ChEBI" id="CHEBI:30616"/>
    </ligand>
</feature>
<reference evidence="6 7" key="1">
    <citation type="submission" date="2020-08" db="EMBL/GenBank/DDBJ databases">
        <title>Genomic Encyclopedia of Type Strains, Phase IV (KMG-IV): sequencing the most valuable type-strain genomes for metagenomic binning, comparative biology and taxonomic classification.</title>
        <authorList>
            <person name="Goeker M."/>
        </authorList>
    </citation>
    <scope>NUCLEOTIDE SEQUENCE [LARGE SCALE GENOMIC DNA]</scope>
    <source>
        <strain evidence="6 7">DSM 26189</strain>
    </source>
</reference>
<proteinExistence type="inferred from homology"/>
<dbReference type="GO" id="GO:0009396">
    <property type="term" value="P:folic acid-containing compound biosynthetic process"/>
    <property type="evidence" value="ECO:0007669"/>
    <property type="project" value="TreeGrafter"/>
</dbReference>
<protein>
    <recommendedName>
        <fullName evidence="5">5-formyltetrahydrofolate cyclo-ligase</fullName>
        <ecNumber evidence="5">6.3.3.2</ecNumber>
    </recommendedName>
</protein>
<keyword evidence="3 4" id="KW-0067">ATP-binding</keyword>
<dbReference type="InterPro" id="IPR024185">
    <property type="entry name" value="FTHF_cligase-like_sf"/>
</dbReference>
<dbReference type="PANTHER" id="PTHR23407:SF1">
    <property type="entry name" value="5-FORMYLTETRAHYDROFOLATE CYCLO-LIGASE"/>
    <property type="match status" value="1"/>
</dbReference>
<evidence type="ECO:0000256" key="2">
    <source>
        <dbReference type="ARBA" id="ARBA00022741"/>
    </source>
</evidence>
<evidence type="ECO:0000313" key="7">
    <source>
        <dbReference type="Proteomes" id="UP000571950"/>
    </source>
</evidence>
<keyword evidence="6" id="KW-0436">Ligase</keyword>
<dbReference type="RefSeq" id="WP_188070430.1">
    <property type="nucleotide sequence ID" value="NZ_BSPS01000036.1"/>
</dbReference>
<dbReference type="EMBL" id="JACIDT010000002">
    <property type="protein sequence ID" value="MBB3924853.1"/>
    <property type="molecule type" value="Genomic_DNA"/>
</dbReference>
<evidence type="ECO:0000256" key="1">
    <source>
        <dbReference type="ARBA" id="ARBA00010638"/>
    </source>
</evidence>
<keyword evidence="7" id="KW-1185">Reference proteome</keyword>
<gene>
    <name evidence="6" type="ORF">GGR43_000554</name>
</gene>
<dbReference type="NCBIfam" id="TIGR02727">
    <property type="entry name" value="MTHFS_bact"/>
    <property type="match status" value="1"/>
</dbReference>
<comment type="catalytic activity">
    <reaction evidence="5">
        <text>(6S)-5-formyl-5,6,7,8-tetrahydrofolate + ATP = (6R)-5,10-methenyltetrahydrofolate + ADP + phosphate</text>
        <dbReference type="Rhea" id="RHEA:10488"/>
        <dbReference type="ChEBI" id="CHEBI:30616"/>
        <dbReference type="ChEBI" id="CHEBI:43474"/>
        <dbReference type="ChEBI" id="CHEBI:57455"/>
        <dbReference type="ChEBI" id="CHEBI:57457"/>
        <dbReference type="ChEBI" id="CHEBI:456216"/>
        <dbReference type="EC" id="6.3.3.2"/>
    </reaction>
</comment>
<comment type="caution">
    <text evidence="6">The sequence shown here is derived from an EMBL/GenBank/DDBJ whole genome shotgun (WGS) entry which is preliminary data.</text>
</comment>
<feature type="binding site" evidence="4">
    <location>
        <position position="65"/>
    </location>
    <ligand>
        <name>substrate</name>
    </ligand>
</feature>
<dbReference type="GO" id="GO:0005524">
    <property type="term" value="F:ATP binding"/>
    <property type="evidence" value="ECO:0007669"/>
    <property type="project" value="UniProtKB-KW"/>
</dbReference>
<evidence type="ECO:0000256" key="5">
    <source>
        <dbReference type="RuleBase" id="RU361279"/>
    </source>
</evidence>
<keyword evidence="5" id="KW-0479">Metal-binding</keyword>
<evidence type="ECO:0000256" key="4">
    <source>
        <dbReference type="PIRSR" id="PIRSR006806-1"/>
    </source>
</evidence>
<dbReference type="InterPro" id="IPR002698">
    <property type="entry name" value="FTHF_cligase"/>
</dbReference>
<dbReference type="GO" id="GO:0035999">
    <property type="term" value="P:tetrahydrofolate interconversion"/>
    <property type="evidence" value="ECO:0007669"/>
    <property type="project" value="TreeGrafter"/>
</dbReference>